<dbReference type="PANTHER" id="PTHR13222:SF1">
    <property type="entry name" value="RB1-INDUCIBLE COILED-COIL PROTEIN 1"/>
    <property type="match status" value="1"/>
</dbReference>
<dbReference type="GO" id="GO:1990316">
    <property type="term" value="C:Atg1/ULK1 kinase complex"/>
    <property type="evidence" value="ECO:0007669"/>
    <property type="project" value="TreeGrafter"/>
</dbReference>
<reference evidence="6" key="2">
    <citation type="submission" date="2020-05" db="UniProtKB">
        <authorList>
            <consortium name="EnsemblMetazoa"/>
        </authorList>
    </citation>
    <scope>IDENTIFICATION</scope>
    <source>
        <strain evidence="6">ACHKN1017</strain>
    </source>
</reference>
<proteinExistence type="predicted"/>
<feature type="compositionally biased region" description="Acidic residues" evidence="4">
    <location>
        <begin position="865"/>
        <end position="879"/>
    </location>
</feature>
<feature type="coiled-coil region" evidence="3">
    <location>
        <begin position="357"/>
        <end position="420"/>
    </location>
</feature>
<sequence>VRYDDIPSPKVAVCTAITGTNTTTTTTTTTTITTISPTTTNTASCMATNTLTSSTTTTTAYNSNLAIVSAHGEEGKPVEQQNLPSGYHPAIPEENGSSGTDTVAAAAAATCLDGRCPLYVPSSLEGGRRLRKGIFTRTSSSERSSSSQELLLLALMEPSPGSALLRSPGEEGEFINSEFYIDESLPSSAASVERRQQLEYNHLAQQQLHQQQLQQPYQEFRQSFADCLLARGRSSYDEGTVILLLQDNLGTTRLEVERLKGLLSSVYQLSQDSIMMLRDQLARVRAEAESNRTQFQSELGAMNRAWNDIQQLARNRERETIQQLTVDHELEMNDMRKSIHYKDDEIQSLRSDNSTMKASHIETVSSYEQEKQELNDQIAQMREVIDRLEERLASSEVDRKKALQEAIEQLEHKHRTEMESLRSRFKLMATSMDRSPSDTSLEKIEKPDMIDIGTHEQMLAQVRDDFQREKERAIRAAVEEERQRWEANAIGSNNATIGSAGSANRLHRSYGSPSGGGSQDVYKRILDEKDRQLDELREKETQLTRDVMRMRETIQALTDPELSPLTDPSCREQMEALESDRQQLAERLDKLHDNLKTLEMEKNALTGEMEKHRRDTAQLLTCAEGDTVTYVWNPKYAQYTIVQASDFIYFMHENSYQHLGLQPTARGEQPSKLFGFGTVVQKDYCHARKDDNRYGVPRGTRFYRVRLRSVSVSKKGKGAQITPTSKLSVFYYNNALSCRPSSSRGSVSVGEMLTSQQQPPTAVVTIEMQSSSNSTVPISTSGTGQLIDSFAQTDQPTSSSTIAGIGDGSKSPTSASRDMIDSGVVEQQRSSYRERNISITDEEDVVAGIGSTGSIDRIRYQSVCEEEDPAGEEDEDGDLADSAGGGSSATLMLLKAFLLLSGDEE</sequence>
<dbReference type="GO" id="GO:0000422">
    <property type="term" value="P:autophagy of mitochondrion"/>
    <property type="evidence" value="ECO:0007669"/>
    <property type="project" value="TreeGrafter"/>
</dbReference>
<feature type="region of interest" description="Disordered" evidence="4">
    <location>
        <begin position="792"/>
        <end position="820"/>
    </location>
</feature>
<keyword evidence="7" id="KW-1185">Reference proteome</keyword>
<feature type="compositionally biased region" description="Polar residues" evidence="4">
    <location>
        <begin position="792"/>
        <end position="802"/>
    </location>
</feature>
<dbReference type="VEuPathDB" id="VectorBase:ACHR004421"/>
<accession>A0A182K0Y7</accession>
<feature type="compositionally biased region" description="Polar residues" evidence="4">
    <location>
        <begin position="493"/>
        <end position="502"/>
    </location>
</feature>
<dbReference type="GO" id="GO:0034727">
    <property type="term" value="P:piecemeal microautophagy of the nucleus"/>
    <property type="evidence" value="ECO:0007669"/>
    <property type="project" value="TreeGrafter"/>
</dbReference>
<dbReference type="GO" id="GO:0019901">
    <property type="term" value="F:protein kinase binding"/>
    <property type="evidence" value="ECO:0007669"/>
    <property type="project" value="TreeGrafter"/>
</dbReference>
<evidence type="ECO:0000313" key="6">
    <source>
        <dbReference type="EnsemblMetazoa" id="ACHR004421-PA"/>
    </source>
</evidence>
<keyword evidence="1" id="KW-0072">Autophagy</keyword>
<evidence type="ECO:0000256" key="1">
    <source>
        <dbReference type="ARBA" id="ARBA00023006"/>
    </source>
</evidence>
<dbReference type="GO" id="GO:0034045">
    <property type="term" value="C:phagophore assembly site membrane"/>
    <property type="evidence" value="ECO:0007669"/>
    <property type="project" value="TreeGrafter"/>
</dbReference>
<dbReference type="STRING" id="43041.A0A182K0Y7"/>
<name>A0A182K0Y7_9DIPT</name>
<dbReference type="Proteomes" id="UP000075881">
    <property type="component" value="Unassembled WGS sequence"/>
</dbReference>
<dbReference type="PANTHER" id="PTHR13222">
    <property type="entry name" value="RB1-INDUCIBLE COILED-COIL"/>
    <property type="match status" value="1"/>
</dbReference>
<dbReference type="AlphaFoldDB" id="A0A182K0Y7"/>
<dbReference type="GO" id="GO:0060090">
    <property type="term" value="F:molecular adaptor activity"/>
    <property type="evidence" value="ECO:0007669"/>
    <property type="project" value="TreeGrafter"/>
</dbReference>
<dbReference type="GO" id="GO:0000045">
    <property type="term" value="P:autophagosome assembly"/>
    <property type="evidence" value="ECO:0007669"/>
    <property type="project" value="InterPro"/>
</dbReference>
<dbReference type="GO" id="GO:0061709">
    <property type="term" value="P:reticulophagy"/>
    <property type="evidence" value="ECO:0007669"/>
    <property type="project" value="TreeGrafter"/>
</dbReference>
<organism evidence="6 7">
    <name type="scientific">Anopheles christyi</name>
    <dbReference type="NCBI Taxonomy" id="43041"/>
    <lineage>
        <taxon>Eukaryota</taxon>
        <taxon>Metazoa</taxon>
        <taxon>Ecdysozoa</taxon>
        <taxon>Arthropoda</taxon>
        <taxon>Hexapoda</taxon>
        <taxon>Insecta</taxon>
        <taxon>Pterygota</taxon>
        <taxon>Neoptera</taxon>
        <taxon>Endopterygota</taxon>
        <taxon>Diptera</taxon>
        <taxon>Nematocera</taxon>
        <taxon>Culicoidea</taxon>
        <taxon>Culicidae</taxon>
        <taxon>Anophelinae</taxon>
        <taxon>Anopheles</taxon>
    </lineage>
</organism>
<dbReference type="Pfam" id="PF10377">
    <property type="entry name" value="ATG11"/>
    <property type="match status" value="1"/>
</dbReference>
<evidence type="ECO:0000256" key="4">
    <source>
        <dbReference type="SAM" id="MobiDB-lite"/>
    </source>
</evidence>
<evidence type="ECO:0000259" key="5">
    <source>
        <dbReference type="Pfam" id="PF10377"/>
    </source>
</evidence>
<evidence type="ECO:0000256" key="3">
    <source>
        <dbReference type="SAM" id="Coils"/>
    </source>
</evidence>
<evidence type="ECO:0000256" key="2">
    <source>
        <dbReference type="ARBA" id="ARBA00023054"/>
    </source>
</evidence>
<dbReference type="InterPro" id="IPR040040">
    <property type="entry name" value="ATG11"/>
</dbReference>
<dbReference type="EnsemblMetazoa" id="ACHR004421-RA">
    <property type="protein sequence ID" value="ACHR004421-PA"/>
    <property type="gene ID" value="ACHR004421"/>
</dbReference>
<dbReference type="GO" id="GO:0061723">
    <property type="term" value="P:glycophagy"/>
    <property type="evidence" value="ECO:0007669"/>
    <property type="project" value="TreeGrafter"/>
</dbReference>
<protein>
    <recommendedName>
        <fullName evidence="5">Autophagy-related protein 11 C-terminal domain-containing protein</fullName>
    </recommendedName>
</protein>
<feature type="domain" description="Autophagy-related protein 11 C-terminal" evidence="5">
    <location>
        <begin position="582"/>
        <end position="707"/>
    </location>
</feature>
<reference evidence="7" key="1">
    <citation type="submission" date="2013-03" db="EMBL/GenBank/DDBJ databases">
        <title>The Genome Sequence of Anopheles christyi ACHKN1017.</title>
        <authorList>
            <consortium name="The Broad Institute Genomics Platform"/>
            <person name="Neafsey D.E."/>
            <person name="Besansky N."/>
            <person name="Walker B."/>
            <person name="Young S.K."/>
            <person name="Zeng Q."/>
            <person name="Gargeya S."/>
            <person name="Fitzgerald M."/>
            <person name="Haas B."/>
            <person name="Abouelleil A."/>
            <person name="Allen A.W."/>
            <person name="Alvarado L."/>
            <person name="Arachchi H.M."/>
            <person name="Berlin A.M."/>
            <person name="Chapman S.B."/>
            <person name="Gainer-Dewar J."/>
            <person name="Goldberg J."/>
            <person name="Griggs A."/>
            <person name="Gujja S."/>
            <person name="Hansen M."/>
            <person name="Howarth C."/>
            <person name="Imamovic A."/>
            <person name="Ireland A."/>
            <person name="Larimer J."/>
            <person name="McCowan C."/>
            <person name="Murphy C."/>
            <person name="Pearson M."/>
            <person name="Poon T.W."/>
            <person name="Priest M."/>
            <person name="Roberts A."/>
            <person name="Saif S."/>
            <person name="Shea T."/>
            <person name="Sisk P."/>
            <person name="Sykes S."/>
            <person name="Wortman J."/>
            <person name="Nusbaum C."/>
            <person name="Birren B."/>
        </authorList>
    </citation>
    <scope>NUCLEOTIDE SEQUENCE [LARGE SCALE GENOMIC DNA]</scope>
    <source>
        <strain evidence="7">ACHKN1017</strain>
    </source>
</reference>
<dbReference type="InterPro" id="IPR019460">
    <property type="entry name" value="Atg11_C"/>
</dbReference>
<evidence type="ECO:0000313" key="7">
    <source>
        <dbReference type="Proteomes" id="UP000075881"/>
    </source>
</evidence>
<feature type="region of interest" description="Disordered" evidence="4">
    <location>
        <begin position="493"/>
        <end position="520"/>
    </location>
</feature>
<dbReference type="GO" id="GO:0034517">
    <property type="term" value="P:ribophagy"/>
    <property type="evidence" value="ECO:0007669"/>
    <property type="project" value="TreeGrafter"/>
</dbReference>
<keyword evidence="2 3" id="KW-0175">Coiled coil</keyword>
<feature type="region of interest" description="Disordered" evidence="4">
    <location>
        <begin position="865"/>
        <end position="886"/>
    </location>
</feature>